<dbReference type="AlphaFoldDB" id="A0A151A9V7"/>
<dbReference type="EMBL" id="LTAZ01000013">
    <property type="protein sequence ID" value="KYH24393.1"/>
    <property type="molecule type" value="Genomic_DNA"/>
</dbReference>
<dbReference type="Proteomes" id="UP000075321">
    <property type="component" value="Unassembled WGS sequence"/>
</dbReference>
<evidence type="ECO:0000256" key="1">
    <source>
        <dbReference type="SAM" id="Phobius"/>
    </source>
</evidence>
<gene>
    <name evidence="2" type="ORF">HAPAU_33760</name>
</gene>
<organism evidence="2 3">
    <name type="scientific">Halalkalicoccus paucihalophilus</name>
    <dbReference type="NCBI Taxonomy" id="1008153"/>
    <lineage>
        <taxon>Archaea</taxon>
        <taxon>Methanobacteriati</taxon>
        <taxon>Methanobacteriota</taxon>
        <taxon>Stenosarchaea group</taxon>
        <taxon>Halobacteria</taxon>
        <taxon>Halobacteriales</taxon>
        <taxon>Halococcaceae</taxon>
        <taxon>Halalkalicoccus</taxon>
    </lineage>
</organism>
<name>A0A151A9V7_9EURY</name>
<keyword evidence="1" id="KW-1133">Transmembrane helix</keyword>
<keyword evidence="1" id="KW-0472">Membrane</keyword>
<keyword evidence="3" id="KW-1185">Reference proteome</keyword>
<evidence type="ECO:0000313" key="3">
    <source>
        <dbReference type="Proteomes" id="UP000075321"/>
    </source>
</evidence>
<feature type="transmembrane region" description="Helical" evidence="1">
    <location>
        <begin position="21"/>
        <end position="39"/>
    </location>
</feature>
<protein>
    <submittedName>
        <fullName evidence="2">Uncharacterized protein</fullName>
    </submittedName>
</protein>
<accession>A0A151A9V7</accession>
<dbReference type="PATRIC" id="fig|1008153.3.peg.3552"/>
<comment type="caution">
    <text evidence="2">The sequence shown here is derived from an EMBL/GenBank/DDBJ whole genome shotgun (WGS) entry which is preliminary data.</text>
</comment>
<proteinExistence type="predicted"/>
<keyword evidence="1" id="KW-0812">Transmembrane</keyword>
<reference evidence="2 3" key="1">
    <citation type="submission" date="2016-02" db="EMBL/GenBank/DDBJ databases">
        <title>Genome sequence of Halalkalicoccus paucihalophilus DSM 24557.</title>
        <authorList>
            <person name="Poehlein A."/>
            <person name="Daniel R."/>
        </authorList>
    </citation>
    <scope>NUCLEOTIDE SEQUENCE [LARGE SCALE GENOMIC DNA]</scope>
    <source>
        <strain evidence="2 3">DSM 24557</strain>
    </source>
</reference>
<evidence type="ECO:0000313" key="2">
    <source>
        <dbReference type="EMBL" id="KYH24393.1"/>
    </source>
</evidence>
<sequence>MFLYFIVIVVALDTMQVDVEILYIFAAALAGGLGLALAIGSESHSDLVHVGTLQRTLRTGPDRQVPRWAPNQATNHAVQVPTLSSIWTTEIDFAASSTEPMLHTTTTVVCQFSTVLY</sequence>